<evidence type="ECO:0000313" key="1">
    <source>
        <dbReference type="EMBL" id="RNB75283.1"/>
    </source>
</evidence>
<dbReference type="OrthoDB" id="7869153at2"/>
<dbReference type="Proteomes" id="UP000282028">
    <property type="component" value="Unassembled WGS sequence"/>
</dbReference>
<dbReference type="EMBL" id="RHHR01000010">
    <property type="protein sequence ID" value="RNB75283.1"/>
    <property type="molecule type" value="Genomic_DNA"/>
</dbReference>
<dbReference type="AlphaFoldDB" id="A0A3M8CIB2"/>
<dbReference type="RefSeq" id="WP_122908255.1">
    <property type="nucleotide sequence ID" value="NZ_CBCSBE010000001.1"/>
</dbReference>
<evidence type="ECO:0000313" key="2">
    <source>
        <dbReference type="Proteomes" id="UP000282028"/>
    </source>
</evidence>
<gene>
    <name evidence="1" type="ORF">EDM52_06750</name>
</gene>
<dbReference type="Gene3D" id="3.30.470.20">
    <property type="entry name" value="ATP-grasp fold, B domain"/>
    <property type="match status" value="1"/>
</dbReference>
<protein>
    <submittedName>
        <fullName evidence="1">YheC/YheD family protein</fullName>
    </submittedName>
</protein>
<sequence>MKRPTIGILTWREGKKFAEPAYFRKLLKAGRELGCRVFLFSPKDVKAHEKQVKGYVLNEQGKWHGQLFDRPDAVFDRYRYTPTQAFKDYVAFRSKSSFLYVNNRLANKWRVHDVLVRDSRMHRWLPETWLYTRSKLATMLERHKILYVKPINGTGGRNILRVEKIGGGYRLLGRDKQRLKVSAMLTQLSAVQNWVDKWTKGQKYIVQQGLHLDLIPKRTIDMRLLIQKDGHGEWSITGHGIRIGGERSATSNLHGGGKAVPAATFLRPHFGEDDTARIVKDCEALAQQTAESLEAHFGRMVEFGLDIGIDASGRAWLIEVNPKPGREIFSQMGDKERYQKAIRRPLEYALFLARTNGQSQLRIHPIHARNKANG</sequence>
<comment type="caution">
    <text evidence="1">The sequence shown here is derived from an EMBL/GenBank/DDBJ whole genome shotgun (WGS) entry which is preliminary data.</text>
</comment>
<accession>A0A3M8CIB2</accession>
<proteinExistence type="predicted"/>
<name>A0A3M8CIB2_9BACL</name>
<reference evidence="1 2" key="1">
    <citation type="submission" date="2018-10" db="EMBL/GenBank/DDBJ databases">
        <title>Phylogenomics of Brevibacillus.</title>
        <authorList>
            <person name="Dunlap C."/>
        </authorList>
    </citation>
    <scope>NUCLEOTIDE SEQUENCE [LARGE SCALE GENOMIC DNA]</scope>
    <source>
        <strain evidence="1 2">JCM 12215</strain>
    </source>
</reference>
<dbReference type="SUPFAM" id="SSF56059">
    <property type="entry name" value="Glutathione synthetase ATP-binding domain-like"/>
    <property type="match status" value="1"/>
</dbReference>
<organism evidence="1 2">
    <name type="scientific">Brevibacillus invocatus</name>
    <dbReference type="NCBI Taxonomy" id="173959"/>
    <lineage>
        <taxon>Bacteria</taxon>
        <taxon>Bacillati</taxon>
        <taxon>Bacillota</taxon>
        <taxon>Bacilli</taxon>
        <taxon>Bacillales</taxon>
        <taxon>Paenibacillaceae</taxon>
        <taxon>Brevibacillus</taxon>
    </lineage>
</organism>
<keyword evidence="2" id="KW-1185">Reference proteome</keyword>
<dbReference type="Pfam" id="PF14398">
    <property type="entry name" value="ATPgrasp_YheCD"/>
    <property type="match status" value="1"/>
</dbReference>
<dbReference type="InterPro" id="IPR026838">
    <property type="entry name" value="YheC/D"/>
</dbReference>